<reference evidence="1 2" key="1">
    <citation type="submission" date="2024-04" db="EMBL/GenBank/DDBJ databases">
        <authorList>
            <person name="Rising A."/>
            <person name="Reimegard J."/>
            <person name="Sonavane S."/>
            <person name="Akerstrom W."/>
            <person name="Nylinder S."/>
            <person name="Hedman E."/>
            <person name="Kallberg Y."/>
        </authorList>
    </citation>
    <scope>NUCLEOTIDE SEQUENCE [LARGE SCALE GENOMIC DNA]</scope>
</reference>
<organism evidence="1 2">
    <name type="scientific">Larinioides sclopetarius</name>
    <dbReference type="NCBI Taxonomy" id="280406"/>
    <lineage>
        <taxon>Eukaryota</taxon>
        <taxon>Metazoa</taxon>
        <taxon>Ecdysozoa</taxon>
        <taxon>Arthropoda</taxon>
        <taxon>Chelicerata</taxon>
        <taxon>Arachnida</taxon>
        <taxon>Araneae</taxon>
        <taxon>Araneomorphae</taxon>
        <taxon>Entelegynae</taxon>
        <taxon>Araneoidea</taxon>
        <taxon>Araneidae</taxon>
        <taxon>Larinioides</taxon>
    </lineage>
</organism>
<sequence>MLDSVGGAIGVHVQRCLVFHAHLQQLQISERRDPQLSQLESHKQDALDVPIKSNRGSINREIGVAKGLVHHAQSIEYQTWHSGNSVHQC</sequence>
<comment type="caution">
    <text evidence="1">The sequence shown here is derived from an EMBL/GenBank/DDBJ whole genome shotgun (WGS) entry which is preliminary data.</text>
</comment>
<proteinExistence type="predicted"/>
<accession>A0AAV1Z0Z3</accession>
<evidence type="ECO:0000313" key="1">
    <source>
        <dbReference type="EMBL" id="CAL1263923.1"/>
    </source>
</evidence>
<dbReference type="AlphaFoldDB" id="A0AAV1Z0Z3"/>
<evidence type="ECO:0000313" key="2">
    <source>
        <dbReference type="Proteomes" id="UP001497382"/>
    </source>
</evidence>
<name>A0AAV1Z0Z3_9ARAC</name>
<dbReference type="EMBL" id="CAXIEN010000010">
    <property type="protein sequence ID" value="CAL1263923.1"/>
    <property type="molecule type" value="Genomic_DNA"/>
</dbReference>
<protein>
    <submittedName>
        <fullName evidence="1">Uncharacterized protein</fullName>
    </submittedName>
</protein>
<dbReference type="Proteomes" id="UP001497382">
    <property type="component" value="Unassembled WGS sequence"/>
</dbReference>
<keyword evidence="2" id="KW-1185">Reference proteome</keyword>
<gene>
    <name evidence="1" type="ORF">LARSCL_LOCUS1747</name>
</gene>